<accession>A0A097SQF9</accession>
<keyword evidence="1" id="KW-1133">Transmembrane helix</keyword>
<sequence>MGGRGSRPLAEIRGRLSLLDRFATRADALVSRAVYFAFCVLLMLVWAPSFLLLDNIDTSQLIINIVTFLFVALLQNTQKRSDDAIQHKLNADRRRPGRLDGATVPRASRTADRLRGTAGNCGLRSDSFTERCGPTAAGGRGCMELRVLKRGSAFL</sequence>
<gene>
    <name evidence="2" type="ORF">LRS1606.316</name>
</gene>
<feature type="transmembrane region" description="Helical" evidence="1">
    <location>
        <begin position="58"/>
        <end position="74"/>
    </location>
</feature>
<feature type="transmembrane region" description="Helical" evidence="1">
    <location>
        <begin position="33"/>
        <end position="52"/>
    </location>
</feature>
<name>A0A097SQF9_9NOCA</name>
<organism evidence="2">
    <name type="scientific">Rhodococcus sp. NS1</name>
    <dbReference type="NCBI Taxonomy" id="402236"/>
    <lineage>
        <taxon>Bacteria</taxon>
        <taxon>Bacillati</taxon>
        <taxon>Actinomycetota</taxon>
        <taxon>Actinomycetes</taxon>
        <taxon>Mycobacteriales</taxon>
        <taxon>Nocardiaceae</taxon>
        <taxon>Rhodococcus</taxon>
    </lineage>
</organism>
<keyword evidence="2" id="KW-0614">Plasmid</keyword>
<keyword evidence="1" id="KW-0472">Membrane</keyword>
<reference evidence="2" key="1">
    <citation type="submission" date="2014-03" db="EMBL/GenBank/DDBJ databases">
        <authorList>
            <person name="Zhang G."/>
            <person name="Zhu L."/>
            <person name="Fang P."/>
        </authorList>
    </citation>
    <scope>NUCLEOTIDE SEQUENCE</scope>
    <source>
        <strain evidence="2">NS1</strain>
        <plasmid evidence="2">pNSL1</plasmid>
    </source>
</reference>
<protein>
    <submittedName>
        <fullName evidence="2">Uncharacterized protein</fullName>
    </submittedName>
</protein>
<dbReference type="Pfam" id="PF04120">
    <property type="entry name" value="Iron_permease"/>
    <property type="match status" value="1"/>
</dbReference>
<dbReference type="InterPro" id="IPR007251">
    <property type="entry name" value="Iron_permease_Fet4"/>
</dbReference>
<proteinExistence type="predicted"/>
<dbReference type="EMBL" id="KJ605395">
    <property type="protein sequence ID" value="AIU93750.1"/>
    <property type="molecule type" value="Genomic_DNA"/>
</dbReference>
<evidence type="ECO:0000256" key="1">
    <source>
        <dbReference type="SAM" id="Phobius"/>
    </source>
</evidence>
<geneLocation type="plasmid" evidence="2">
    <name>pNSL1</name>
</geneLocation>
<keyword evidence="1" id="KW-0812">Transmembrane</keyword>
<dbReference type="AlphaFoldDB" id="A0A097SQF9"/>
<dbReference type="GO" id="GO:0055085">
    <property type="term" value="P:transmembrane transport"/>
    <property type="evidence" value="ECO:0007669"/>
    <property type="project" value="InterPro"/>
</dbReference>
<evidence type="ECO:0000313" key="2">
    <source>
        <dbReference type="EMBL" id="AIU93750.1"/>
    </source>
</evidence>